<dbReference type="Proteomes" id="UP001432027">
    <property type="component" value="Unassembled WGS sequence"/>
</dbReference>
<sequence length="221" mass="26248">MIPMTYGMMNQTTRILISSIFEFAYSAFDGFRTLSKQEQTQLVHNFYPFISTLDSAYRMHKYLPERETMCLVSYASYLDVDTIATFLSDTPNSRYREEATRMMNCYLTNEVRPMREKMKRWNPSEDEFMAFVGISFWSLERTIVSEQVHQMADKYREQLLRELDTLYRDILQLDYYASRMGEALLFLASIQGSFFEMRSNLGVLKLMDVFEDHMLMAQLHE</sequence>
<dbReference type="InterPro" id="IPR035500">
    <property type="entry name" value="NHR-like_dom_sf"/>
</dbReference>
<feature type="domain" description="NR LBD" evidence="4">
    <location>
        <begin position="1"/>
        <end position="221"/>
    </location>
</feature>
<keyword evidence="6" id="KW-1185">Reference proteome</keyword>
<name>A0AAV5TDR3_9BILA</name>
<evidence type="ECO:0000256" key="2">
    <source>
        <dbReference type="ARBA" id="ARBA00023163"/>
    </source>
</evidence>
<dbReference type="PANTHER" id="PTHR46011:SF6">
    <property type="entry name" value="HIGH ZINC ACTIVATED NUCLEAR RECEPTOR PROTEIN"/>
    <property type="match status" value="1"/>
</dbReference>
<dbReference type="SUPFAM" id="SSF48508">
    <property type="entry name" value="Nuclear receptor ligand-binding domain"/>
    <property type="match status" value="1"/>
</dbReference>
<dbReference type="PANTHER" id="PTHR46011">
    <property type="entry name" value="NUCLEAR HORMONE RECEPTOR FAMILY MEMBER NHR-86-RELATED"/>
    <property type="match status" value="1"/>
</dbReference>
<dbReference type="Pfam" id="PF00104">
    <property type="entry name" value="Hormone_recep"/>
    <property type="match status" value="1"/>
</dbReference>
<organism evidence="5 6">
    <name type="scientific">Pristionchus entomophagus</name>
    <dbReference type="NCBI Taxonomy" id="358040"/>
    <lineage>
        <taxon>Eukaryota</taxon>
        <taxon>Metazoa</taxon>
        <taxon>Ecdysozoa</taxon>
        <taxon>Nematoda</taxon>
        <taxon>Chromadorea</taxon>
        <taxon>Rhabditida</taxon>
        <taxon>Rhabditina</taxon>
        <taxon>Diplogasteromorpha</taxon>
        <taxon>Diplogasteroidea</taxon>
        <taxon>Neodiplogasteridae</taxon>
        <taxon>Pristionchus</taxon>
    </lineage>
</organism>
<evidence type="ECO:0000256" key="1">
    <source>
        <dbReference type="ARBA" id="ARBA00023015"/>
    </source>
</evidence>
<evidence type="ECO:0000313" key="5">
    <source>
        <dbReference type="EMBL" id="GMS90630.1"/>
    </source>
</evidence>
<dbReference type="SMART" id="SM00430">
    <property type="entry name" value="HOLI"/>
    <property type="match status" value="1"/>
</dbReference>
<protein>
    <recommendedName>
        <fullName evidence="4">NR LBD domain-containing protein</fullName>
    </recommendedName>
</protein>
<evidence type="ECO:0000259" key="4">
    <source>
        <dbReference type="PROSITE" id="PS51843"/>
    </source>
</evidence>
<proteinExistence type="predicted"/>
<dbReference type="GO" id="GO:0005634">
    <property type="term" value="C:nucleus"/>
    <property type="evidence" value="ECO:0007669"/>
    <property type="project" value="TreeGrafter"/>
</dbReference>
<dbReference type="EMBL" id="BTSX01000003">
    <property type="protein sequence ID" value="GMS90630.1"/>
    <property type="molecule type" value="Genomic_DNA"/>
</dbReference>
<accession>A0AAV5TDR3</accession>
<reference evidence="5" key="1">
    <citation type="submission" date="2023-10" db="EMBL/GenBank/DDBJ databases">
        <title>Genome assembly of Pristionchus species.</title>
        <authorList>
            <person name="Yoshida K."/>
            <person name="Sommer R.J."/>
        </authorList>
    </citation>
    <scope>NUCLEOTIDE SEQUENCE</scope>
    <source>
        <strain evidence="5">RS0144</strain>
    </source>
</reference>
<evidence type="ECO:0000313" key="6">
    <source>
        <dbReference type="Proteomes" id="UP001432027"/>
    </source>
</evidence>
<dbReference type="AlphaFoldDB" id="A0AAV5TDR3"/>
<keyword evidence="3" id="KW-0675">Receptor</keyword>
<dbReference type="InterPro" id="IPR000536">
    <property type="entry name" value="Nucl_hrmn_rcpt_lig-bd"/>
</dbReference>
<keyword evidence="1" id="KW-0805">Transcription regulation</keyword>
<keyword evidence="2" id="KW-0804">Transcription</keyword>
<comment type="caution">
    <text evidence="5">The sequence shown here is derived from an EMBL/GenBank/DDBJ whole genome shotgun (WGS) entry which is preliminary data.</text>
</comment>
<dbReference type="Gene3D" id="1.10.565.10">
    <property type="entry name" value="Retinoid X Receptor"/>
    <property type="match status" value="1"/>
</dbReference>
<gene>
    <name evidence="5" type="ORF">PENTCL1PPCAC_12805</name>
</gene>
<dbReference type="GO" id="GO:0003700">
    <property type="term" value="F:DNA-binding transcription factor activity"/>
    <property type="evidence" value="ECO:0007669"/>
    <property type="project" value="TreeGrafter"/>
</dbReference>
<evidence type="ECO:0000256" key="3">
    <source>
        <dbReference type="ARBA" id="ARBA00023170"/>
    </source>
</evidence>
<dbReference type="PROSITE" id="PS51843">
    <property type="entry name" value="NR_LBD"/>
    <property type="match status" value="1"/>
</dbReference>